<dbReference type="STRING" id="1562698.DESAMIL20_284"/>
<evidence type="ECO:0000313" key="3">
    <source>
        <dbReference type="EMBL" id="OSS42854.1"/>
    </source>
</evidence>
<comment type="similarity">
    <text evidence="1">Belongs to the UPF0145 family.</text>
</comment>
<dbReference type="Pfam" id="PF01906">
    <property type="entry name" value="YbjQ_1"/>
    <property type="match status" value="1"/>
</dbReference>
<keyword evidence="4" id="KW-1185">Reference proteome</keyword>
<reference evidence="3 4" key="1">
    <citation type="journal article" date="2017" name="Front. Microbiol.">
        <title>Genome Sequence of Desulfurella amilsii Strain TR1 and Comparative Genomics of Desulfurellaceae Family.</title>
        <authorList>
            <person name="Florentino A.P."/>
            <person name="Stams A.J."/>
            <person name="Sanchez-Andrea I."/>
        </authorList>
    </citation>
    <scope>NUCLEOTIDE SEQUENCE [LARGE SCALE GENOMIC DNA]</scope>
    <source>
        <strain evidence="3 4">TR1</strain>
    </source>
</reference>
<proteinExistence type="inferred from homology"/>
<dbReference type="InterPro" id="IPR035439">
    <property type="entry name" value="UPF0145_dom_sf"/>
</dbReference>
<evidence type="ECO:0000256" key="1">
    <source>
        <dbReference type="ARBA" id="ARBA00010751"/>
    </source>
</evidence>
<organism evidence="3 4">
    <name type="scientific">Desulfurella amilsii</name>
    <dbReference type="NCBI Taxonomy" id="1562698"/>
    <lineage>
        <taxon>Bacteria</taxon>
        <taxon>Pseudomonadati</taxon>
        <taxon>Campylobacterota</taxon>
        <taxon>Desulfurellia</taxon>
        <taxon>Desulfurellales</taxon>
        <taxon>Desulfurellaceae</taxon>
        <taxon>Desulfurella</taxon>
    </lineage>
</organism>
<comment type="caution">
    <text evidence="3">The sequence shown here is derived from an EMBL/GenBank/DDBJ whole genome shotgun (WGS) entry which is preliminary data.</text>
</comment>
<evidence type="ECO:0008006" key="5">
    <source>
        <dbReference type="Google" id="ProtNLM"/>
    </source>
</evidence>
<name>A0A1X4XZB2_9BACT</name>
<gene>
    <name evidence="3" type="ORF">DESAMIL20_284</name>
</gene>
<feature type="transmembrane region" description="Helical" evidence="2">
    <location>
        <begin position="6"/>
        <end position="26"/>
    </location>
</feature>
<dbReference type="EMBL" id="MDSU01000002">
    <property type="protein sequence ID" value="OSS42854.1"/>
    <property type="molecule type" value="Genomic_DNA"/>
</dbReference>
<dbReference type="Gene3D" id="3.30.110.70">
    <property type="entry name" value="Hypothetical protein apc22750. Chain B"/>
    <property type="match status" value="1"/>
</dbReference>
<dbReference type="SUPFAM" id="SSF117782">
    <property type="entry name" value="YbjQ-like"/>
    <property type="match status" value="1"/>
</dbReference>
<protein>
    <recommendedName>
        <fullName evidence="5">Heavy metal-binding domain-containing protein</fullName>
    </recommendedName>
</protein>
<evidence type="ECO:0000256" key="2">
    <source>
        <dbReference type="SAM" id="Phobius"/>
    </source>
</evidence>
<dbReference type="Proteomes" id="UP000194141">
    <property type="component" value="Unassembled WGS sequence"/>
</dbReference>
<evidence type="ECO:0000313" key="4">
    <source>
        <dbReference type="Proteomes" id="UP000194141"/>
    </source>
</evidence>
<sequence length="140" mass="15452">MEIFSGFFIFIIAFILFIWFSGVASLKAKQKKAIQKKNSIIKDLEKIRDEIITVSSSEIPGKKITKVIGVVSGVSETQASTKEEFDLAEKEALQDMILNAKNMGANAITDVKSTTGNYEQQGSQWQVSQVIYIGTAVIVE</sequence>
<keyword evidence="2" id="KW-1133">Transmembrane helix</keyword>
<dbReference type="RefSeq" id="WP_086033102.1">
    <property type="nucleotide sequence ID" value="NZ_MDSU01000002.1"/>
</dbReference>
<dbReference type="InterPro" id="IPR002765">
    <property type="entry name" value="UPF0145_YbjQ-like"/>
</dbReference>
<keyword evidence="2" id="KW-0812">Transmembrane</keyword>
<dbReference type="AlphaFoldDB" id="A0A1X4XZB2"/>
<dbReference type="OrthoDB" id="9256109at2"/>
<accession>A0A1X4XZB2</accession>
<keyword evidence="2" id="KW-0472">Membrane</keyword>